<name>A0A2C5YKG2_9HYPO</name>
<reference evidence="1 2" key="1">
    <citation type="submission" date="2017-06" db="EMBL/GenBank/DDBJ databases">
        <title>Ant-infecting Ophiocordyceps genomes reveal a high diversity of potential behavioral manipulation genes and a possible major role for enterotoxins.</title>
        <authorList>
            <person name="De Bekker C."/>
            <person name="Evans H.C."/>
            <person name="Brachmann A."/>
            <person name="Hughes D.P."/>
        </authorList>
    </citation>
    <scope>NUCLEOTIDE SEQUENCE [LARGE SCALE GENOMIC DNA]</scope>
    <source>
        <strain evidence="1 2">Map16</strain>
    </source>
</reference>
<evidence type="ECO:0000313" key="2">
    <source>
        <dbReference type="Proteomes" id="UP000226431"/>
    </source>
</evidence>
<accession>A0A2C5YKG2</accession>
<organism evidence="1 2">
    <name type="scientific">Ophiocordyceps camponoti-rufipedis</name>
    <dbReference type="NCBI Taxonomy" id="2004952"/>
    <lineage>
        <taxon>Eukaryota</taxon>
        <taxon>Fungi</taxon>
        <taxon>Dikarya</taxon>
        <taxon>Ascomycota</taxon>
        <taxon>Pezizomycotina</taxon>
        <taxon>Sordariomycetes</taxon>
        <taxon>Hypocreomycetidae</taxon>
        <taxon>Hypocreales</taxon>
        <taxon>Ophiocordycipitaceae</taxon>
        <taxon>Ophiocordyceps</taxon>
    </lineage>
</organism>
<comment type="caution">
    <text evidence="1">The sequence shown here is derived from an EMBL/GenBank/DDBJ whole genome shotgun (WGS) entry which is preliminary data.</text>
</comment>
<gene>
    <name evidence="1" type="ORF">CDD80_244</name>
</gene>
<keyword evidence="2" id="KW-1185">Reference proteome</keyword>
<proteinExistence type="predicted"/>
<protein>
    <submittedName>
        <fullName evidence="1">Uncharacterized protein</fullName>
    </submittedName>
</protein>
<dbReference type="Proteomes" id="UP000226431">
    <property type="component" value="Unassembled WGS sequence"/>
</dbReference>
<evidence type="ECO:0000313" key="1">
    <source>
        <dbReference type="EMBL" id="PHH68103.1"/>
    </source>
</evidence>
<dbReference type="AlphaFoldDB" id="A0A2C5YKG2"/>
<dbReference type="EMBL" id="NJES01001057">
    <property type="protein sequence ID" value="PHH68103.1"/>
    <property type="molecule type" value="Genomic_DNA"/>
</dbReference>
<sequence length="182" mass="20469">MHTTEHVSVSVRLAERNLAPDCVSTNLQRHRRKASANSMPQLECAWHSPRINHQALFQPTYEYHYLPSNKRNCPRLCAGFDNALATRNIHRRVMQSARRHRTTAHGPPLRPVPSGHHASITCPCHPPILPSSAFHVFCLSESPGPLPNSEPELINQARPRMPTYIDGTMQPIPATLRSSPEM</sequence>